<dbReference type="InterPro" id="IPR002938">
    <property type="entry name" value="FAD-bd"/>
</dbReference>
<accession>A0A940WW02</accession>
<organism evidence="4 5">
    <name type="scientific">Microbispora oryzae</name>
    <dbReference type="NCBI Taxonomy" id="2806554"/>
    <lineage>
        <taxon>Bacteria</taxon>
        <taxon>Bacillati</taxon>
        <taxon>Actinomycetota</taxon>
        <taxon>Actinomycetes</taxon>
        <taxon>Streptosporangiales</taxon>
        <taxon>Streptosporangiaceae</taxon>
        <taxon>Microbispora</taxon>
    </lineage>
</organism>
<evidence type="ECO:0000313" key="4">
    <source>
        <dbReference type="EMBL" id="MBP2707919.1"/>
    </source>
</evidence>
<dbReference type="GO" id="GO:0004497">
    <property type="term" value="F:monooxygenase activity"/>
    <property type="evidence" value="ECO:0007669"/>
    <property type="project" value="UniProtKB-KW"/>
</dbReference>
<dbReference type="Proteomes" id="UP000674234">
    <property type="component" value="Unassembled WGS sequence"/>
</dbReference>
<reference evidence="4" key="1">
    <citation type="submission" date="2021-02" db="EMBL/GenBank/DDBJ databases">
        <title>Draft genome sequence of Microbispora sp. RL4-1S isolated from rice leaves in Thailand.</title>
        <authorList>
            <person name="Muangham S."/>
            <person name="Duangmal K."/>
        </authorList>
    </citation>
    <scope>NUCLEOTIDE SEQUENCE</scope>
    <source>
        <strain evidence="4">RL4-1S</strain>
    </source>
</reference>
<dbReference type="SUPFAM" id="SSF51905">
    <property type="entry name" value="FAD/NAD(P)-binding domain"/>
    <property type="match status" value="1"/>
</dbReference>
<evidence type="ECO:0000256" key="1">
    <source>
        <dbReference type="ARBA" id="ARBA00023002"/>
    </source>
</evidence>
<sequence length="418" mass="45259">MGEVTERAEQPDVVIVGGGISGASAACRLVAGGLSVVLLEKQDAYRDLVRGEWLAPWGIREAQRLGVDDCFSAGGAWEIREWMTWDESVSDDEVEAVDMTRFIPGIGGPMSFPHHAVCDLMTEQAVAGGARIVMDAAKIAVTAGPRPVVTYQTAEGAHELRPRLVIGATGRGNTVGRQVGITMRNSMHHWGGGMMAEGLDGWPPDVQAMGTEGDVMFMVFPQGYGRARLYLNFPTVNKHRYRGPGGVERFLAAFRLDCLPDQGKAVTEASPAGPLSVWPSVSSVPEGPPLAEGVVLIGDEAGNADTVLGTGLSCALRDSRIVCEILLSTADWSPRAFDPYVEERSFRLDRLAFGASIISRLHVEFGPAALERRRRVRRLMARNFAAQVTGLLNMVAPEDVPEFGFSEFFAERLFRETA</sequence>
<evidence type="ECO:0000256" key="2">
    <source>
        <dbReference type="ARBA" id="ARBA00023027"/>
    </source>
</evidence>
<dbReference type="InterPro" id="IPR036188">
    <property type="entry name" value="FAD/NAD-bd_sf"/>
</dbReference>
<dbReference type="Gene3D" id="3.50.50.60">
    <property type="entry name" value="FAD/NAD(P)-binding domain"/>
    <property type="match status" value="1"/>
</dbReference>
<dbReference type="PROSITE" id="PS51257">
    <property type="entry name" value="PROKAR_LIPOPROTEIN"/>
    <property type="match status" value="1"/>
</dbReference>
<dbReference type="EMBL" id="JAFCNB010000024">
    <property type="protein sequence ID" value="MBP2707919.1"/>
    <property type="molecule type" value="Genomic_DNA"/>
</dbReference>
<feature type="domain" description="FAD-binding" evidence="3">
    <location>
        <begin position="12"/>
        <end position="346"/>
    </location>
</feature>
<dbReference type="Pfam" id="PF01494">
    <property type="entry name" value="FAD_binding_3"/>
    <property type="match status" value="1"/>
</dbReference>
<dbReference type="InterPro" id="IPR050631">
    <property type="entry name" value="PheA/TfdB_FAD_monoxygenase"/>
</dbReference>
<dbReference type="PANTHER" id="PTHR43476">
    <property type="entry name" value="3-(3-HYDROXY-PHENYL)PROPIONATE/3-HYDROXYCINNAMIC ACID HYDROXYLASE"/>
    <property type="match status" value="1"/>
</dbReference>
<keyword evidence="1" id="KW-0560">Oxidoreductase</keyword>
<proteinExistence type="predicted"/>
<keyword evidence="2" id="KW-0520">NAD</keyword>
<dbReference type="AlphaFoldDB" id="A0A940WW02"/>
<keyword evidence="5" id="KW-1185">Reference proteome</keyword>
<evidence type="ECO:0000313" key="5">
    <source>
        <dbReference type="Proteomes" id="UP000674234"/>
    </source>
</evidence>
<comment type="caution">
    <text evidence="4">The sequence shown here is derived from an EMBL/GenBank/DDBJ whole genome shotgun (WGS) entry which is preliminary data.</text>
</comment>
<protein>
    <submittedName>
        <fullName evidence="4">FAD-dependent monooxygenase</fullName>
    </submittedName>
</protein>
<name>A0A940WW02_9ACTN</name>
<keyword evidence="4" id="KW-0503">Monooxygenase</keyword>
<evidence type="ECO:0000259" key="3">
    <source>
        <dbReference type="Pfam" id="PF01494"/>
    </source>
</evidence>
<dbReference type="GO" id="GO:0071949">
    <property type="term" value="F:FAD binding"/>
    <property type="evidence" value="ECO:0007669"/>
    <property type="project" value="InterPro"/>
</dbReference>
<dbReference type="PANTHER" id="PTHR43476:SF4">
    <property type="entry name" value="BLR0106 PROTEIN"/>
    <property type="match status" value="1"/>
</dbReference>
<gene>
    <name evidence="4" type="ORF">JOL79_29480</name>
</gene>